<evidence type="ECO:0000313" key="2">
    <source>
        <dbReference type="Proteomes" id="UP000199424"/>
    </source>
</evidence>
<gene>
    <name evidence="1" type="ORF">SAMN04488070_1136</name>
</gene>
<dbReference type="EMBL" id="FOYU01000001">
    <property type="protein sequence ID" value="SFR44922.1"/>
    <property type="molecule type" value="Genomic_DNA"/>
</dbReference>
<reference evidence="2" key="1">
    <citation type="submission" date="2016-10" db="EMBL/GenBank/DDBJ databases">
        <authorList>
            <person name="Varghese N."/>
            <person name="Submissions S."/>
        </authorList>
    </citation>
    <scope>NUCLEOTIDE SEQUENCE [LARGE SCALE GENOMIC DNA]</scope>
    <source>
        <strain evidence="2">CGMCC 1.7285</strain>
    </source>
</reference>
<organism evidence="1 2">
    <name type="scientific">Pseudidiomarina maritima</name>
    <dbReference type="NCBI Taxonomy" id="519453"/>
    <lineage>
        <taxon>Bacteria</taxon>
        <taxon>Pseudomonadati</taxon>
        <taxon>Pseudomonadota</taxon>
        <taxon>Gammaproteobacteria</taxon>
        <taxon>Alteromonadales</taxon>
        <taxon>Idiomarinaceae</taxon>
        <taxon>Pseudidiomarina</taxon>
    </lineage>
</organism>
<accession>A0A1I6GRU9</accession>
<keyword evidence="2" id="KW-1185">Reference proteome</keyword>
<sequence>MKSVKDAISILNEESELWLNYLDGQQTGKLPSKKITDHKHYNTFIRIFAYVRYIFRLISFSKKTDDSCENNFLFFSSSLNQQRAIDEIFTHLVRLNKKTICITTVNRLREKQITRVTFSISDALKALYLLIFRGPKLYRTLSKHPVLSPNRHFNLFIASHIYLIYFLRVLPKINPKMVLISNDHNVPNRCLIAVSRYLGVRTAYVQHASVSEFFPALTVDYAFLDGQHSFDIYKTCVNNISPYLKREFSTEVYLTGQQKKLKFSKSRRQKSIGIAINKLDNLDSYISLIIFLTRSGLSLIVRWHPNQSKSDVKKILELGENNSCVKLSDPYQDNISDYLEKVSIIVAGDSGIHLEAALSGVYPVYYNESFDSKIKDYYGFVKSGLAYAVSDQKELLTLINGIRNLKINKNSIQYYSDTFGTPLEGRESELVAKLICKLTRYGFEDDIVVRNLASRKIVIAESLSNE</sequence>
<proteinExistence type="predicted"/>
<dbReference type="Gene3D" id="3.40.50.12580">
    <property type="match status" value="1"/>
</dbReference>
<name>A0A1I6GRU9_9GAMM</name>
<protein>
    <recommendedName>
        <fullName evidence="3">Surface carbohydrate biosynthesis protein</fullName>
    </recommendedName>
</protein>
<dbReference type="SUPFAM" id="SSF53756">
    <property type="entry name" value="UDP-Glycosyltransferase/glycogen phosphorylase"/>
    <property type="match status" value="1"/>
</dbReference>
<dbReference type="RefSeq" id="WP_092856175.1">
    <property type="nucleotide sequence ID" value="NZ_FOYU01000001.1"/>
</dbReference>
<dbReference type="InterPro" id="IPR043148">
    <property type="entry name" value="TagF_C"/>
</dbReference>
<evidence type="ECO:0008006" key="3">
    <source>
        <dbReference type="Google" id="ProtNLM"/>
    </source>
</evidence>
<dbReference type="AlphaFoldDB" id="A0A1I6GRU9"/>
<dbReference type="Proteomes" id="UP000199424">
    <property type="component" value="Unassembled WGS sequence"/>
</dbReference>
<evidence type="ECO:0000313" key="1">
    <source>
        <dbReference type="EMBL" id="SFR44922.1"/>
    </source>
</evidence>